<dbReference type="InterPro" id="IPR008567">
    <property type="entry name" value="BKACE"/>
</dbReference>
<gene>
    <name evidence="5" type="ORF">GGR03_002692</name>
</gene>
<sequence length="311" mass="34052">MAKPSRKVIITCAITGGIHTPSMSPHLPVTPDQIAEHAIGAAEAGAAILHLHARNPEDGRPTQDPEAFARFLPRIKQSTDAVLNLTTGGSPVMQVEERLQPALKFAPEVASLNMGSMNFGLFPMLGRYEKFQHAWEPEYLEKTRDVVFRNTFKDIEYILQSCSDNGTRFEFECYDTSHLYNLAHFLDRGLVTGPLFVQSVFGILGGIGTHAEDVAHMRRTADRLFGTDYVWSVLGAGRHQMPVTTLAAAMGGNVRVGLEDSLWDGPGRLAETNAAQVRRVRQVLEGLGLEVATPTEARAMLALKGGDQVNF</sequence>
<evidence type="ECO:0000256" key="1">
    <source>
        <dbReference type="ARBA" id="ARBA00001947"/>
    </source>
</evidence>
<keyword evidence="3" id="KW-0479">Metal-binding</keyword>
<keyword evidence="2" id="KW-0808">Transferase</keyword>
<organism evidence="5 6">
    <name type="scientific">Aurantimonas endophytica</name>
    <dbReference type="NCBI Taxonomy" id="1522175"/>
    <lineage>
        <taxon>Bacteria</taxon>
        <taxon>Pseudomonadati</taxon>
        <taxon>Pseudomonadota</taxon>
        <taxon>Alphaproteobacteria</taxon>
        <taxon>Hyphomicrobiales</taxon>
        <taxon>Aurantimonadaceae</taxon>
        <taxon>Aurantimonas</taxon>
    </lineage>
</organism>
<dbReference type="GO" id="GO:0043720">
    <property type="term" value="F:3-keto-5-aminohexanoate cleavage activity"/>
    <property type="evidence" value="ECO:0007669"/>
    <property type="project" value="InterPro"/>
</dbReference>
<name>A0A7W6HED7_9HYPH</name>
<keyword evidence="6" id="KW-1185">Reference proteome</keyword>
<proteinExistence type="predicted"/>
<dbReference type="PANTHER" id="PTHR37418:SF2">
    <property type="entry name" value="3-KETO-5-AMINOHEXANOATE CLEAVAGE ENZYME"/>
    <property type="match status" value="1"/>
</dbReference>
<evidence type="ECO:0000313" key="6">
    <source>
        <dbReference type="Proteomes" id="UP000588647"/>
    </source>
</evidence>
<evidence type="ECO:0000313" key="5">
    <source>
        <dbReference type="EMBL" id="MBB4003611.1"/>
    </source>
</evidence>
<dbReference type="EMBL" id="JACIEM010000003">
    <property type="protein sequence ID" value="MBB4003611.1"/>
    <property type="molecule type" value="Genomic_DNA"/>
</dbReference>
<evidence type="ECO:0000256" key="3">
    <source>
        <dbReference type="ARBA" id="ARBA00022723"/>
    </source>
</evidence>
<reference evidence="5 6" key="1">
    <citation type="submission" date="2020-08" db="EMBL/GenBank/DDBJ databases">
        <title>Genomic Encyclopedia of Type Strains, Phase IV (KMG-IV): sequencing the most valuable type-strain genomes for metagenomic binning, comparative biology and taxonomic classification.</title>
        <authorList>
            <person name="Goeker M."/>
        </authorList>
    </citation>
    <scope>NUCLEOTIDE SEQUENCE [LARGE SCALE GENOMIC DNA]</scope>
    <source>
        <strain evidence="5 6">DSM 103570</strain>
    </source>
</reference>
<dbReference type="Pfam" id="PF05853">
    <property type="entry name" value="BKACE"/>
    <property type="match status" value="1"/>
</dbReference>
<evidence type="ECO:0000256" key="2">
    <source>
        <dbReference type="ARBA" id="ARBA00022679"/>
    </source>
</evidence>
<accession>A0A7W6HED7</accession>
<dbReference type="PANTHER" id="PTHR37418">
    <property type="entry name" value="3-KETO-5-AMINOHEXANOATE CLEAVAGE ENZYME-RELATED"/>
    <property type="match status" value="1"/>
</dbReference>
<protein>
    <submittedName>
        <fullName evidence="5">Uncharacterized protein (DUF849 family)</fullName>
    </submittedName>
</protein>
<dbReference type="AlphaFoldDB" id="A0A7W6HED7"/>
<keyword evidence="4" id="KW-0862">Zinc</keyword>
<dbReference type="Proteomes" id="UP000588647">
    <property type="component" value="Unassembled WGS sequence"/>
</dbReference>
<comment type="cofactor">
    <cofactor evidence="1">
        <name>Zn(2+)</name>
        <dbReference type="ChEBI" id="CHEBI:29105"/>
    </cofactor>
</comment>
<comment type="caution">
    <text evidence="5">The sequence shown here is derived from an EMBL/GenBank/DDBJ whole genome shotgun (WGS) entry which is preliminary data.</text>
</comment>
<dbReference type="InterPro" id="IPR013785">
    <property type="entry name" value="Aldolase_TIM"/>
</dbReference>
<dbReference type="GO" id="GO:0046872">
    <property type="term" value="F:metal ion binding"/>
    <property type="evidence" value="ECO:0007669"/>
    <property type="project" value="UniProtKB-KW"/>
</dbReference>
<dbReference type="Gene3D" id="3.20.20.70">
    <property type="entry name" value="Aldolase class I"/>
    <property type="match status" value="1"/>
</dbReference>
<evidence type="ECO:0000256" key="4">
    <source>
        <dbReference type="ARBA" id="ARBA00022833"/>
    </source>
</evidence>
<dbReference type="RefSeq" id="WP_183208759.1">
    <property type="nucleotide sequence ID" value="NZ_JAAAMM010000003.1"/>
</dbReference>